<dbReference type="InParanoid" id="A0A200R4M5"/>
<comment type="caution">
    <text evidence="4">The sequence shown here is derived from an EMBL/GenBank/DDBJ whole genome shotgun (WGS) entry which is preliminary data.</text>
</comment>
<keyword evidence="5" id="KW-1185">Reference proteome</keyword>
<dbReference type="InterPro" id="IPR017853">
    <property type="entry name" value="GH"/>
</dbReference>
<dbReference type="PANTHER" id="PTHR30620">
    <property type="entry name" value="PERIPLASMIC BETA-GLUCOSIDASE-RELATED"/>
    <property type="match status" value="1"/>
</dbReference>
<evidence type="ECO:0000259" key="3">
    <source>
        <dbReference type="Pfam" id="PF01915"/>
    </source>
</evidence>
<dbReference type="Pfam" id="PF01915">
    <property type="entry name" value="Glyco_hydro_3_C"/>
    <property type="match status" value="1"/>
</dbReference>
<evidence type="ECO:0000313" key="5">
    <source>
        <dbReference type="Proteomes" id="UP000195402"/>
    </source>
</evidence>
<dbReference type="InterPro" id="IPR002772">
    <property type="entry name" value="Glyco_hydro_3_C"/>
</dbReference>
<proteinExistence type="predicted"/>
<dbReference type="STRING" id="56857.A0A200R4M5"/>
<dbReference type="AlphaFoldDB" id="A0A200R4M5"/>
<dbReference type="EMBL" id="MVGT01000437">
    <property type="protein sequence ID" value="OVA17666.1"/>
    <property type="molecule type" value="Genomic_DNA"/>
</dbReference>
<dbReference type="InterPro" id="IPR051915">
    <property type="entry name" value="Cellulose_Degrad_GH3"/>
</dbReference>
<dbReference type="GO" id="GO:0008422">
    <property type="term" value="F:beta-glucosidase activity"/>
    <property type="evidence" value="ECO:0007669"/>
    <property type="project" value="TreeGrafter"/>
</dbReference>
<accession>A0A200R4M5</accession>
<name>A0A200R4M5_MACCD</name>
<protein>
    <submittedName>
        <fullName evidence="4">Glycoside hydrolase family 3 C-terminal domain</fullName>
    </submittedName>
</protein>
<dbReference type="Gene3D" id="3.20.20.300">
    <property type="entry name" value="Glycoside hydrolase, family 3, N-terminal domain"/>
    <property type="match status" value="1"/>
</dbReference>
<dbReference type="OMA" id="VCNNGIP"/>
<sequence>MTLKESSYEELERIHRRPYLDCLAQGVSTIWEGIDTLCEPYRADFRYCVSASINAGIDMECVEMYMKLIYWELSMARIDDEVEQILRVKFIAGLFEYPFTDRSLLDTVGCKEHRELAREAVRKSLVLLKNGKDSKKPLLPLDKNARRILVAGQHANDLGYYENMLLRVLFFFFLYLFLRTTILEAIREAVGEKTEVIYEKNPTLETLEGQKVSFAVAVVGEPAYAESRGYNTKPELPLNGVEIVNLVADRVPTLVILITGRLLEPEFLEKIGTWLLLGCRAYRSCFWRLQV</sequence>
<evidence type="ECO:0000256" key="2">
    <source>
        <dbReference type="ARBA" id="ARBA00023295"/>
    </source>
</evidence>
<keyword evidence="2" id="KW-0326">Glycosidase</keyword>
<evidence type="ECO:0000313" key="4">
    <source>
        <dbReference type="EMBL" id="OVA17666.1"/>
    </source>
</evidence>
<dbReference type="InterPro" id="IPR036881">
    <property type="entry name" value="Glyco_hydro_3_C_sf"/>
</dbReference>
<dbReference type="SUPFAM" id="SSF52279">
    <property type="entry name" value="Beta-D-glucan exohydrolase, C-terminal domain"/>
    <property type="match status" value="1"/>
</dbReference>
<dbReference type="Gene3D" id="3.40.50.1700">
    <property type="entry name" value="Glycoside hydrolase family 3 C-terminal domain"/>
    <property type="match status" value="1"/>
</dbReference>
<dbReference type="InterPro" id="IPR036962">
    <property type="entry name" value="Glyco_hydro_3_N_sf"/>
</dbReference>
<keyword evidence="1 4" id="KW-0378">Hydrolase</keyword>
<dbReference type="Proteomes" id="UP000195402">
    <property type="component" value="Unassembled WGS sequence"/>
</dbReference>
<organism evidence="4 5">
    <name type="scientific">Macleaya cordata</name>
    <name type="common">Five-seeded plume-poppy</name>
    <name type="synonym">Bocconia cordata</name>
    <dbReference type="NCBI Taxonomy" id="56857"/>
    <lineage>
        <taxon>Eukaryota</taxon>
        <taxon>Viridiplantae</taxon>
        <taxon>Streptophyta</taxon>
        <taxon>Embryophyta</taxon>
        <taxon>Tracheophyta</taxon>
        <taxon>Spermatophyta</taxon>
        <taxon>Magnoliopsida</taxon>
        <taxon>Ranunculales</taxon>
        <taxon>Papaveraceae</taxon>
        <taxon>Papaveroideae</taxon>
        <taxon>Macleaya</taxon>
    </lineage>
</organism>
<dbReference type="GO" id="GO:0009251">
    <property type="term" value="P:glucan catabolic process"/>
    <property type="evidence" value="ECO:0007669"/>
    <property type="project" value="TreeGrafter"/>
</dbReference>
<gene>
    <name evidence="4" type="ORF">BVC80_1835g38</name>
</gene>
<dbReference type="PANTHER" id="PTHR30620:SF33">
    <property type="entry name" value="BETA-D-GLUCAN EXOHYDROLASE-LIKE PROTEIN-RELATED"/>
    <property type="match status" value="1"/>
</dbReference>
<feature type="domain" description="Glycoside hydrolase family 3 C-terminal" evidence="3">
    <location>
        <begin position="125"/>
        <end position="264"/>
    </location>
</feature>
<dbReference type="OrthoDB" id="416222at2759"/>
<evidence type="ECO:0000256" key="1">
    <source>
        <dbReference type="ARBA" id="ARBA00022801"/>
    </source>
</evidence>
<dbReference type="SUPFAM" id="SSF51445">
    <property type="entry name" value="(Trans)glycosidases"/>
    <property type="match status" value="1"/>
</dbReference>
<reference evidence="4 5" key="1">
    <citation type="journal article" date="2017" name="Mol. Plant">
        <title>The Genome of Medicinal Plant Macleaya cordata Provides New Insights into Benzylisoquinoline Alkaloids Metabolism.</title>
        <authorList>
            <person name="Liu X."/>
            <person name="Liu Y."/>
            <person name="Huang P."/>
            <person name="Ma Y."/>
            <person name="Qing Z."/>
            <person name="Tang Q."/>
            <person name="Cao H."/>
            <person name="Cheng P."/>
            <person name="Zheng Y."/>
            <person name="Yuan Z."/>
            <person name="Zhou Y."/>
            <person name="Liu J."/>
            <person name="Tang Z."/>
            <person name="Zhuo Y."/>
            <person name="Zhang Y."/>
            <person name="Yu L."/>
            <person name="Huang J."/>
            <person name="Yang P."/>
            <person name="Peng Q."/>
            <person name="Zhang J."/>
            <person name="Jiang W."/>
            <person name="Zhang Z."/>
            <person name="Lin K."/>
            <person name="Ro D.K."/>
            <person name="Chen X."/>
            <person name="Xiong X."/>
            <person name="Shang Y."/>
            <person name="Huang S."/>
            <person name="Zeng J."/>
        </authorList>
    </citation>
    <scope>NUCLEOTIDE SEQUENCE [LARGE SCALE GENOMIC DNA]</scope>
    <source>
        <strain evidence="5">cv. BLH2017</strain>
        <tissue evidence="4">Root</tissue>
    </source>
</reference>